<reference evidence="1" key="1">
    <citation type="journal article" date="2014" name="Front. Microbiol.">
        <title>High frequency of phylogenetically diverse reductive dehalogenase-homologous genes in deep subseafloor sedimentary metagenomes.</title>
        <authorList>
            <person name="Kawai M."/>
            <person name="Futagami T."/>
            <person name="Toyoda A."/>
            <person name="Takaki Y."/>
            <person name="Nishi S."/>
            <person name="Hori S."/>
            <person name="Arai W."/>
            <person name="Tsubouchi T."/>
            <person name="Morono Y."/>
            <person name="Uchiyama I."/>
            <person name="Ito T."/>
            <person name="Fujiyama A."/>
            <person name="Inagaki F."/>
            <person name="Takami H."/>
        </authorList>
    </citation>
    <scope>NUCLEOTIDE SEQUENCE</scope>
    <source>
        <strain evidence="1">Expedition CK06-06</strain>
    </source>
</reference>
<gene>
    <name evidence="1" type="ORF">S12H4_32557</name>
</gene>
<accession>X1UG59</accession>
<comment type="caution">
    <text evidence="1">The sequence shown here is derived from an EMBL/GenBank/DDBJ whole genome shotgun (WGS) entry which is preliminary data.</text>
</comment>
<sequence length="61" mass="6828">MSALKVRWGRVKHDALRYTKAPGIRAIKYRPEIPAQETPGQPGWDLSGFKVYSEGSLEAVN</sequence>
<protein>
    <submittedName>
        <fullName evidence="1">Uncharacterized protein</fullName>
    </submittedName>
</protein>
<proteinExistence type="predicted"/>
<organism evidence="1">
    <name type="scientific">marine sediment metagenome</name>
    <dbReference type="NCBI Taxonomy" id="412755"/>
    <lineage>
        <taxon>unclassified sequences</taxon>
        <taxon>metagenomes</taxon>
        <taxon>ecological metagenomes</taxon>
    </lineage>
</organism>
<name>X1UG59_9ZZZZ</name>
<dbReference type="EMBL" id="BARW01019098">
    <property type="protein sequence ID" value="GAI91349.1"/>
    <property type="molecule type" value="Genomic_DNA"/>
</dbReference>
<dbReference type="AlphaFoldDB" id="X1UG59"/>
<evidence type="ECO:0000313" key="1">
    <source>
        <dbReference type="EMBL" id="GAI91349.1"/>
    </source>
</evidence>